<dbReference type="Pfam" id="PF01370">
    <property type="entry name" value="Epimerase"/>
    <property type="match status" value="1"/>
</dbReference>
<dbReference type="CDD" id="cd05262">
    <property type="entry name" value="SDR_a7"/>
    <property type="match status" value="1"/>
</dbReference>
<dbReference type="RefSeq" id="WP_013673517.1">
    <property type="nucleotide sequence ID" value="NZ_BAABKS010000099.1"/>
</dbReference>
<sequence length="311" mass="31155">MHVFVTGGSGWVGRGLVPDLLAAGHQVTGLARSTTAADALRAAGAAVLAGSLDDLDVLREGAAAADGVVHLGFKHDIAFAGDYAGASATDRAVVEVFGEVLAGTGNPLVIASGILGVLGLAPGVVATERDGLVPDTGDGTSPISGGAGRIATAHYALALADRGVRSSVVRLPPATHGNGDNGLIATAVGFAREKGAAAYVGDGANRWPAVHRDDAARLFRLALESAPAGSVLHAVGEEGVPIRAVAEVVADHLGVPAVSVTADEVHDHVGWLGGFWSTDGPASAELTCALVDWKPTGPTLVADLEDGHYYA</sequence>
<name>A0ABW3VG51_9PSEU</name>
<reference evidence="3" key="1">
    <citation type="journal article" date="2019" name="Int. J. Syst. Evol. Microbiol.">
        <title>The Global Catalogue of Microorganisms (GCM) 10K type strain sequencing project: providing services to taxonomists for standard genome sequencing and annotation.</title>
        <authorList>
            <consortium name="The Broad Institute Genomics Platform"/>
            <consortium name="The Broad Institute Genome Sequencing Center for Infectious Disease"/>
            <person name="Wu L."/>
            <person name="Ma J."/>
        </authorList>
    </citation>
    <scope>NUCLEOTIDE SEQUENCE [LARGE SCALE GENOMIC DNA]</scope>
    <source>
        <strain evidence="3">CCUG 49018</strain>
    </source>
</reference>
<proteinExistence type="predicted"/>
<dbReference type="InterPro" id="IPR001509">
    <property type="entry name" value="Epimerase_deHydtase"/>
</dbReference>
<gene>
    <name evidence="2" type="ORF">ACFQ34_13280</name>
</gene>
<dbReference type="EMBL" id="JBHTMB010000120">
    <property type="protein sequence ID" value="MFD1234256.1"/>
    <property type="molecule type" value="Genomic_DNA"/>
</dbReference>
<dbReference type="SUPFAM" id="SSF51735">
    <property type="entry name" value="NAD(P)-binding Rossmann-fold domains"/>
    <property type="match status" value="1"/>
</dbReference>
<keyword evidence="3" id="KW-1185">Reference proteome</keyword>
<dbReference type="PANTHER" id="PTHR48079">
    <property type="entry name" value="PROTEIN YEEZ"/>
    <property type="match status" value="1"/>
</dbReference>
<feature type="domain" description="NAD-dependent epimerase/dehydratase" evidence="1">
    <location>
        <begin position="3"/>
        <end position="74"/>
    </location>
</feature>
<dbReference type="Proteomes" id="UP001597182">
    <property type="component" value="Unassembled WGS sequence"/>
</dbReference>
<evidence type="ECO:0000313" key="2">
    <source>
        <dbReference type="EMBL" id="MFD1234256.1"/>
    </source>
</evidence>
<dbReference type="InterPro" id="IPR036291">
    <property type="entry name" value="NAD(P)-bd_dom_sf"/>
</dbReference>
<protein>
    <submittedName>
        <fullName evidence="2">SDR family oxidoreductase</fullName>
    </submittedName>
</protein>
<comment type="caution">
    <text evidence="2">The sequence shown here is derived from an EMBL/GenBank/DDBJ whole genome shotgun (WGS) entry which is preliminary data.</text>
</comment>
<dbReference type="Gene3D" id="3.40.50.720">
    <property type="entry name" value="NAD(P)-binding Rossmann-like Domain"/>
    <property type="match status" value="1"/>
</dbReference>
<dbReference type="PANTHER" id="PTHR48079:SF6">
    <property type="entry name" value="NAD(P)-BINDING DOMAIN-CONTAINING PROTEIN-RELATED"/>
    <property type="match status" value="1"/>
</dbReference>
<dbReference type="InterPro" id="IPR051783">
    <property type="entry name" value="NAD(P)-dependent_oxidoreduct"/>
</dbReference>
<accession>A0ABW3VG51</accession>
<organism evidence="2 3">
    <name type="scientific">Pseudonocardia benzenivorans</name>
    <dbReference type="NCBI Taxonomy" id="228005"/>
    <lineage>
        <taxon>Bacteria</taxon>
        <taxon>Bacillati</taxon>
        <taxon>Actinomycetota</taxon>
        <taxon>Actinomycetes</taxon>
        <taxon>Pseudonocardiales</taxon>
        <taxon>Pseudonocardiaceae</taxon>
        <taxon>Pseudonocardia</taxon>
    </lineage>
</organism>
<evidence type="ECO:0000313" key="3">
    <source>
        <dbReference type="Proteomes" id="UP001597182"/>
    </source>
</evidence>
<evidence type="ECO:0000259" key="1">
    <source>
        <dbReference type="Pfam" id="PF01370"/>
    </source>
</evidence>